<evidence type="ECO:0000313" key="1">
    <source>
        <dbReference type="Proteomes" id="UP000887565"/>
    </source>
</evidence>
<protein>
    <submittedName>
        <fullName evidence="2">Uncharacterized protein</fullName>
    </submittedName>
</protein>
<evidence type="ECO:0000313" key="2">
    <source>
        <dbReference type="WBParaSite" id="nRc.2.0.1.t39915-RA"/>
    </source>
</evidence>
<reference evidence="2" key="1">
    <citation type="submission" date="2022-11" db="UniProtKB">
        <authorList>
            <consortium name="WormBaseParasite"/>
        </authorList>
    </citation>
    <scope>IDENTIFICATION</scope>
</reference>
<dbReference type="Proteomes" id="UP000887565">
    <property type="component" value="Unplaced"/>
</dbReference>
<proteinExistence type="predicted"/>
<dbReference type="AlphaFoldDB" id="A0A915KPD6"/>
<dbReference type="WBParaSite" id="nRc.2.0.1.t39915-RA">
    <property type="protein sequence ID" value="nRc.2.0.1.t39915-RA"/>
    <property type="gene ID" value="nRc.2.0.1.g39915"/>
</dbReference>
<keyword evidence="1" id="KW-1185">Reference proteome</keyword>
<name>A0A915KPD6_ROMCU</name>
<accession>A0A915KPD6</accession>
<sequence length="84" mass="9802">MYSLLFSQYLTFEHGNAQPAMVILKQKVIDDNEKENDGDTLEEKEKNWLNDEKLLKGIPKQLSASLFLEHVRRNPSINVNQQEE</sequence>
<organism evidence="1 2">
    <name type="scientific">Romanomermis culicivorax</name>
    <name type="common">Nematode worm</name>
    <dbReference type="NCBI Taxonomy" id="13658"/>
    <lineage>
        <taxon>Eukaryota</taxon>
        <taxon>Metazoa</taxon>
        <taxon>Ecdysozoa</taxon>
        <taxon>Nematoda</taxon>
        <taxon>Enoplea</taxon>
        <taxon>Dorylaimia</taxon>
        <taxon>Mermithida</taxon>
        <taxon>Mermithoidea</taxon>
        <taxon>Mermithidae</taxon>
        <taxon>Romanomermis</taxon>
    </lineage>
</organism>